<reference evidence="8 9" key="2">
    <citation type="submission" date="2016-10" db="EMBL/GenBank/DDBJ databases">
        <authorList>
            <person name="de Groot N.N."/>
        </authorList>
    </citation>
    <scope>NUCLEOTIDE SEQUENCE [LARGE SCALE GENOMIC DNA]</scope>
    <source>
        <strain evidence="8 9">OGL-20</strain>
    </source>
</reference>
<evidence type="ECO:0000313" key="10">
    <source>
        <dbReference type="Proteomes" id="UP000250136"/>
    </source>
</evidence>
<evidence type="ECO:0000259" key="6">
    <source>
        <dbReference type="Pfam" id="PF03636"/>
    </source>
</evidence>
<dbReference type="InterPro" id="IPR005196">
    <property type="entry name" value="Glyco_hydro_65_N"/>
</dbReference>
<dbReference type="RefSeq" id="WP_074631280.1">
    <property type="nucleotide sequence ID" value="NZ_CP015105.1"/>
</dbReference>
<dbReference type="InterPro" id="IPR005195">
    <property type="entry name" value="Glyco_hydro_65_M"/>
</dbReference>
<dbReference type="AlphaFoldDB" id="A0A1I0N479"/>
<dbReference type="Pfam" id="PF03633">
    <property type="entry name" value="Glyco_hydro_65C"/>
    <property type="match status" value="1"/>
</dbReference>
<dbReference type="PANTHER" id="PTHR11051:SF8">
    <property type="entry name" value="PROTEIN-GLUCOSYLGALACTOSYLHYDROXYLYSINE GLUCOSIDASE"/>
    <property type="match status" value="1"/>
</dbReference>
<feature type="domain" description="Glycoside hydrolase family 65 N-terminal" evidence="6">
    <location>
        <begin position="8"/>
        <end position="238"/>
    </location>
</feature>
<evidence type="ECO:0000256" key="2">
    <source>
        <dbReference type="ARBA" id="ARBA00022676"/>
    </source>
</evidence>
<dbReference type="GO" id="GO:0016757">
    <property type="term" value="F:glycosyltransferase activity"/>
    <property type="evidence" value="ECO:0007669"/>
    <property type="project" value="UniProtKB-KW"/>
</dbReference>
<evidence type="ECO:0000313" key="8">
    <source>
        <dbReference type="EMBL" id="SEV95622.1"/>
    </source>
</evidence>
<dbReference type="Proteomes" id="UP000250136">
    <property type="component" value="Chromosome"/>
</dbReference>
<evidence type="ECO:0000259" key="5">
    <source>
        <dbReference type="Pfam" id="PF03633"/>
    </source>
</evidence>
<dbReference type="InterPro" id="IPR005194">
    <property type="entry name" value="Glyco_hydro_65_C"/>
</dbReference>
<organism evidence="8 9">
    <name type="scientific">Thermococcus thioreducens</name>
    <dbReference type="NCBI Taxonomy" id="277988"/>
    <lineage>
        <taxon>Archaea</taxon>
        <taxon>Methanobacteriati</taxon>
        <taxon>Methanobacteriota</taxon>
        <taxon>Thermococci</taxon>
        <taxon>Thermococcales</taxon>
        <taxon>Thermococcaceae</taxon>
        <taxon>Thermococcus</taxon>
    </lineage>
</organism>
<dbReference type="Gene3D" id="1.50.10.10">
    <property type="match status" value="1"/>
</dbReference>
<dbReference type="Pfam" id="PF03636">
    <property type="entry name" value="Glyco_hydro_65N"/>
    <property type="match status" value="1"/>
</dbReference>
<dbReference type="InterPro" id="IPR017045">
    <property type="entry name" value="Malt_Pase/Glycosyl_Hdrlase"/>
</dbReference>
<dbReference type="EMBL" id="FOIW01000001">
    <property type="protein sequence ID" value="SEV95622.1"/>
    <property type="molecule type" value="Genomic_DNA"/>
</dbReference>
<dbReference type="KEGG" id="ttd:A3L14_04400"/>
<dbReference type="PIRSF" id="PIRSF036289">
    <property type="entry name" value="Glycosyl_hydrolase_malt_phosph"/>
    <property type="match status" value="1"/>
</dbReference>
<evidence type="ECO:0000256" key="1">
    <source>
        <dbReference type="ARBA" id="ARBA00006768"/>
    </source>
</evidence>
<keyword evidence="10" id="KW-1185">Reference proteome</keyword>
<evidence type="ECO:0000313" key="9">
    <source>
        <dbReference type="Proteomes" id="UP000182125"/>
    </source>
</evidence>
<dbReference type="Gene3D" id="2.60.420.10">
    <property type="entry name" value="Maltose phosphorylase, domain 3"/>
    <property type="match status" value="1"/>
</dbReference>
<evidence type="ECO:0000313" key="7">
    <source>
        <dbReference type="EMBL" id="ASJ12169.1"/>
    </source>
</evidence>
<keyword evidence="3" id="KW-0808">Transferase</keyword>
<keyword evidence="2" id="KW-0328">Glycosyltransferase</keyword>
<dbReference type="GeneID" id="33333636"/>
<evidence type="ECO:0000256" key="3">
    <source>
        <dbReference type="ARBA" id="ARBA00022679"/>
    </source>
</evidence>
<dbReference type="InterPro" id="IPR008928">
    <property type="entry name" value="6-hairpin_glycosidase_sf"/>
</dbReference>
<feature type="domain" description="Glycoside hydrolase family 65 C-terminal" evidence="5">
    <location>
        <begin position="677"/>
        <end position="736"/>
    </location>
</feature>
<dbReference type="PANTHER" id="PTHR11051">
    <property type="entry name" value="GLYCOSYL HYDROLASE-RELATED"/>
    <property type="match status" value="1"/>
</dbReference>
<dbReference type="Gene3D" id="2.70.98.40">
    <property type="entry name" value="Glycoside hydrolase, family 65, N-terminal domain"/>
    <property type="match status" value="1"/>
</dbReference>
<dbReference type="GO" id="GO:0004553">
    <property type="term" value="F:hydrolase activity, hydrolyzing O-glycosyl compounds"/>
    <property type="evidence" value="ECO:0007669"/>
    <property type="project" value="TreeGrafter"/>
</dbReference>
<feature type="domain" description="Glycoside hydrolase family 65 central catalytic" evidence="4">
    <location>
        <begin position="295"/>
        <end position="666"/>
    </location>
</feature>
<dbReference type="InterPro" id="IPR037018">
    <property type="entry name" value="GH65_N"/>
</dbReference>
<reference evidence="7 10" key="1">
    <citation type="submission" date="2016-04" db="EMBL/GenBank/DDBJ databases">
        <title>Complete genome sequence of Thermococcus thioreducens type strain OGL-20P.</title>
        <authorList>
            <person name="Oger P.M."/>
        </authorList>
    </citation>
    <scope>NUCLEOTIDE SEQUENCE [LARGE SCALE GENOMIC DNA]</scope>
    <source>
        <strain evidence="7 10">OGL-20P</strain>
    </source>
</reference>
<proteinExistence type="inferred from homology"/>
<dbReference type="SUPFAM" id="SSF48208">
    <property type="entry name" value="Six-hairpin glycosidases"/>
    <property type="match status" value="1"/>
</dbReference>
<accession>A0A1I0N479</accession>
<dbReference type="OrthoDB" id="31392at2157"/>
<name>A0A1I0N479_9EURY</name>
<dbReference type="InterPro" id="IPR011013">
    <property type="entry name" value="Gal_mutarotase_sf_dom"/>
</dbReference>
<gene>
    <name evidence="7" type="ORF">A3L14_04400</name>
    <name evidence="8" type="ORF">SAMN05216170_1088</name>
</gene>
<dbReference type="Pfam" id="PF03632">
    <property type="entry name" value="Glyco_hydro_65m"/>
    <property type="match status" value="1"/>
</dbReference>
<dbReference type="EMBL" id="CP015105">
    <property type="protein sequence ID" value="ASJ12169.1"/>
    <property type="molecule type" value="Genomic_DNA"/>
</dbReference>
<dbReference type="GO" id="GO:0005975">
    <property type="term" value="P:carbohydrate metabolic process"/>
    <property type="evidence" value="ECO:0007669"/>
    <property type="project" value="InterPro"/>
</dbReference>
<dbReference type="GO" id="GO:0030246">
    <property type="term" value="F:carbohydrate binding"/>
    <property type="evidence" value="ECO:0007669"/>
    <property type="project" value="InterPro"/>
</dbReference>
<comment type="similarity">
    <text evidence="1">Belongs to the glycosyl hydrolase 65 family.</text>
</comment>
<evidence type="ECO:0000259" key="4">
    <source>
        <dbReference type="Pfam" id="PF03632"/>
    </source>
</evidence>
<dbReference type="SUPFAM" id="SSF74650">
    <property type="entry name" value="Galactose mutarotase-like"/>
    <property type="match status" value="1"/>
</dbReference>
<sequence length="747" mass="86058">MKFRFRLSGYSPEEEAVYGTVLTLGNGHLGVRGEVELEPTIYGTTIAGVYDDAPYFYREIVNAPRVVGLQLMFNGEPLNLSTHRILRYERELDIEKGTLKTWVELETRKGVRIDYESTRIVHGKRKNLIILRFRLRASQDGLLTILNPIELDTANPSYRGEILVRHYSVEELKCDGEAVYAHIRTLDGRYHVGIASSIFTPWNHERSTVKNTRLIGEVLTLNVEGGKEYEFVKYVVVSSIGRGDMRSAVLRELRESKRKGFERLYEEHVEYWKKIWDRAWVEIEGDEDAERGLAFSLFHLVQSLPRDGRISLTARGIHGFGYRGHVFWDTEIYALPFFMATMPEEARRMLVYRYNNLNAARENARLNGYEGAQFPWESADDGREATPPLVPLDMRGGKTVRIYTGEEEHHITADIAYAVDLYYRLTGDEEFIIRHGLEIIMETARFWASRVRYDERKGYVIEKVIGPDEYHEHVNNSFFTNLMAKHNLLLGVSYFREGLGKSWWGEVIERIGVTEREVQRWLEIAEGLYLPPQRDDGVYEEFDGYFALMDYTVDPYGLGEGRLPEDVRENLGKTQLIKQADVIAAQYLLKDWFDLDTIGRNFEYYIVRTTHASSLSMPTYAIVASWLGNMELAYDYFMKCAYIDLKNIYGNTADGFHLATAGGLWQILFRGFCGVDFKGDTLKVSPNLPEKWKSVRLRFFFRGSWLELKVKHGEVHIKMLEGTKPIGVEAFGSEAVLQPGGEVVLRP</sequence>
<dbReference type="Proteomes" id="UP000182125">
    <property type="component" value="Unassembled WGS sequence"/>
</dbReference>
<dbReference type="InterPro" id="IPR012341">
    <property type="entry name" value="6hp_glycosidase-like_sf"/>
</dbReference>
<protein>
    <submittedName>
        <fullName evidence="8">Kojibiose phosphorylase</fullName>
    </submittedName>
</protein>